<dbReference type="PROSITE" id="PS51257">
    <property type="entry name" value="PROKAR_LIPOPROTEIN"/>
    <property type="match status" value="1"/>
</dbReference>
<feature type="region of interest" description="Disordered" evidence="1">
    <location>
        <begin position="493"/>
        <end position="525"/>
    </location>
</feature>
<reference evidence="5" key="2">
    <citation type="submission" date="2022-08" db="EMBL/GenBank/DDBJ databases">
        <title>Genome Sequencing of Bacteroides fragilis Group Isolates with Nanopore Technology.</title>
        <authorList>
            <person name="Tisza M.J."/>
            <person name="Smith D."/>
            <person name="Dekker J.P."/>
        </authorList>
    </citation>
    <scope>NUCLEOTIDE SEQUENCE</scope>
    <source>
        <strain evidence="5">BFG-527</strain>
    </source>
</reference>
<dbReference type="GeneID" id="69588876"/>
<dbReference type="Pfam" id="PF17161">
    <property type="entry name" value="DUF5123"/>
    <property type="match status" value="1"/>
</dbReference>
<dbReference type="SUPFAM" id="SSF49265">
    <property type="entry name" value="Fibronectin type III"/>
    <property type="match status" value="1"/>
</dbReference>
<dbReference type="SUPFAM" id="SSF51126">
    <property type="entry name" value="Pectin lyase-like"/>
    <property type="match status" value="1"/>
</dbReference>
<accession>A0A174EQH4</accession>
<dbReference type="InterPro" id="IPR012334">
    <property type="entry name" value="Pectin_lyas_fold"/>
</dbReference>
<evidence type="ECO:0000256" key="2">
    <source>
        <dbReference type="SAM" id="SignalP"/>
    </source>
</evidence>
<dbReference type="InterPro" id="IPR032530">
    <property type="entry name" value="DUF4957"/>
</dbReference>
<dbReference type="Pfam" id="PF00041">
    <property type="entry name" value="fn3"/>
    <property type="match status" value="1"/>
</dbReference>
<dbReference type="EMBL" id="CZAE01000001">
    <property type="protein sequence ID" value="CUO40372.1"/>
    <property type="molecule type" value="Genomic_DNA"/>
</dbReference>
<feature type="compositionally biased region" description="Basic and acidic residues" evidence="1">
    <location>
        <begin position="510"/>
        <end position="525"/>
    </location>
</feature>
<organism evidence="4 6">
    <name type="scientific">Bacteroides faecis</name>
    <dbReference type="NCBI Taxonomy" id="674529"/>
    <lineage>
        <taxon>Bacteria</taxon>
        <taxon>Pseudomonadati</taxon>
        <taxon>Bacteroidota</taxon>
        <taxon>Bacteroidia</taxon>
        <taxon>Bacteroidales</taxon>
        <taxon>Bacteroidaceae</taxon>
        <taxon>Bacteroides</taxon>
    </lineage>
</organism>
<dbReference type="Proteomes" id="UP001060104">
    <property type="component" value="Chromosome"/>
</dbReference>
<accession>A0A3E5GMT7</accession>
<dbReference type="AlphaFoldDB" id="A0A174EQH4"/>
<dbReference type="Pfam" id="PF16318">
    <property type="entry name" value="DUF4957"/>
    <property type="match status" value="1"/>
</dbReference>
<dbReference type="InterPro" id="IPR013783">
    <property type="entry name" value="Ig-like_fold"/>
</dbReference>
<gene>
    <name evidence="4" type="ORF">ERS852461_00198</name>
    <name evidence="5" type="ORF">NXY30_09935</name>
</gene>
<dbReference type="PROSITE" id="PS50853">
    <property type="entry name" value="FN3"/>
    <property type="match status" value="1"/>
</dbReference>
<dbReference type="InterPro" id="IPR011050">
    <property type="entry name" value="Pectin_lyase_fold/virulence"/>
</dbReference>
<dbReference type="CDD" id="cd00063">
    <property type="entry name" value="FN3"/>
    <property type="match status" value="1"/>
</dbReference>
<sequence length="525" mass="57212">MKKNYIYTVLFSLVLSAFTVSCSEPDDEVTTGIFDRLFSPTNVEAVIQKKTNVKFKWTAVTNATSYTIELYENQDMTFEGTPKTYEGITDNTYTVEGLLGETQYTARIRALSEEINESKWSAVSFMTEAENIFNSVKDENIEAHAVTLTWDAIDATATKIVLSADGKADITYTLKSTDIANKKAYIDGLEESTSYTAKLYNVDKLRGTVTFKTAIDFQGKTPVYEGDDLVTVLEGAADGANIVLVSGSFVLGDYALNKSVIISGYDKANMPTIYGRLQPEAGASSIEINNIIFRGDTPGAEELVSNFIELQSGANISTLTVSGCEIRNYKNQILYCNATATLGAALFENCWADNITGSGGDGFDLRANTTLGTLTIQNSTFSNGIRTFLRCNMTSATVSVTNCTFYKVCSYDGGSNNNGLFLMDKVSTSTGKLTVEKCVFSQIGVGTLGYWAKKGKMKAQASYSKNYYHDSANLWDATNGLYTDPSACNATEIDPKFTNPESGDFTVGAEDIKDSKAGDPRWIKE</sequence>
<feature type="chain" id="PRO_5041047765" evidence="2">
    <location>
        <begin position="23"/>
        <end position="525"/>
    </location>
</feature>
<dbReference type="EMBL" id="CP103141">
    <property type="protein sequence ID" value="UVQ76661.1"/>
    <property type="molecule type" value="Genomic_DNA"/>
</dbReference>
<dbReference type="Gene3D" id="2.60.40.10">
    <property type="entry name" value="Immunoglobulins"/>
    <property type="match status" value="1"/>
</dbReference>
<keyword evidence="2" id="KW-0732">Signal</keyword>
<protein>
    <submittedName>
        <fullName evidence="4 5">Fibronectin type III domain</fullName>
    </submittedName>
</protein>
<evidence type="ECO:0000313" key="5">
    <source>
        <dbReference type="EMBL" id="UVQ76661.1"/>
    </source>
</evidence>
<dbReference type="SMART" id="SM00060">
    <property type="entry name" value="FN3"/>
    <property type="match status" value="2"/>
</dbReference>
<reference evidence="4 6" key="1">
    <citation type="submission" date="2015-09" db="EMBL/GenBank/DDBJ databases">
        <authorList>
            <consortium name="Pathogen Informatics"/>
        </authorList>
    </citation>
    <scope>NUCLEOTIDE SEQUENCE [LARGE SCALE GENOMIC DNA]</scope>
    <source>
        <strain evidence="4 6">2789STDY5834846</strain>
    </source>
</reference>
<dbReference type="Gene3D" id="2.160.20.10">
    <property type="entry name" value="Single-stranded right-handed beta-helix, Pectin lyase-like"/>
    <property type="match status" value="1"/>
</dbReference>
<evidence type="ECO:0000313" key="6">
    <source>
        <dbReference type="Proteomes" id="UP000095606"/>
    </source>
</evidence>
<evidence type="ECO:0000256" key="1">
    <source>
        <dbReference type="SAM" id="MobiDB-lite"/>
    </source>
</evidence>
<dbReference type="RefSeq" id="WP_055268602.1">
    <property type="nucleotide sequence ID" value="NZ_CABMFH010000001.1"/>
</dbReference>
<keyword evidence="7" id="KW-1185">Reference proteome</keyword>
<evidence type="ECO:0000313" key="4">
    <source>
        <dbReference type="EMBL" id="CUO40372.1"/>
    </source>
</evidence>
<dbReference type="InterPro" id="IPR003961">
    <property type="entry name" value="FN3_dom"/>
</dbReference>
<proteinExistence type="predicted"/>
<dbReference type="Proteomes" id="UP000095606">
    <property type="component" value="Unassembled WGS sequence"/>
</dbReference>
<name>A0A174EQH4_9BACE</name>
<feature type="domain" description="Fibronectin type-III" evidence="3">
    <location>
        <begin position="39"/>
        <end position="131"/>
    </location>
</feature>
<evidence type="ECO:0000313" key="7">
    <source>
        <dbReference type="Proteomes" id="UP001060104"/>
    </source>
</evidence>
<dbReference type="InterPro" id="IPR036116">
    <property type="entry name" value="FN3_sf"/>
</dbReference>
<dbReference type="InterPro" id="IPR033427">
    <property type="entry name" value="DUF5123"/>
</dbReference>
<feature type="signal peptide" evidence="2">
    <location>
        <begin position="1"/>
        <end position="22"/>
    </location>
</feature>
<evidence type="ECO:0000259" key="3">
    <source>
        <dbReference type="PROSITE" id="PS50853"/>
    </source>
</evidence>